<dbReference type="Proteomes" id="UP001303046">
    <property type="component" value="Unassembled WGS sequence"/>
</dbReference>
<dbReference type="InterPro" id="IPR011009">
    <property type="entry name" value="Kinase-like_dom_sf"/>
</dbReference>
<name>A0ABR1EV16_NECAM</name>
<evidence type="ECO:0000313" key="4">
    <source>
        <dbReference type="EMBL" id="KAK6766478.1"/>
    </source>
</evidence>
<dbReference type="SMART" id="SM00164">
    <property type="entry name" value="TBC"/>
    <property type="match status" value="1"/>
</dbReference>
<dbReference type="SUPFAM" id="SSF47923">
    <property type="entry name" value="Ypt/Rab-GAP domain of gyp1p"/>
    <property type="match status" value="2"/>
</dbReference>
<accession>A0ABR1EV16</accession>
<keyword evidence="5" id="KW-1185">Reference proteome</keyword>
<dbReference type="EMBL" id="JAVFWL010000006">
    <property type="protein sequence ID" value="KAK6766478.1"/>
    <property type="molecule type" value="Genomic_DNA"/>
</dbReference>
<dbReference type="InterPro" id="IPR035969">
    <property type="entry name" value="Rab-GAP_TBC_sf"/>
</dbReference>
<reference evidence="4 5" key="1">
    <citation type="submission" date="2023-08" db="EMBL/GenBank/DDBJ databases">
        <title>A Necator americanus chromosomal reference genome.</title>
        <authorList>
            <person name="Ilik V."/>
            <person name="Petrzelkova K.J."/>
            <person name="Pardy F."/>
            <person name="Fuh T."/>
            <person name="Niatou-Singa F.S."/>
            <person name="Gouil Q."/>
            <person name="Baker L."/>
            <person name="Ritchie M.E."/>
            <person name="Jex A.R."/>
            <person name="Gazzola D."/>
            <person name="Li H."/>
            <person name="Toshio Fujiwara R."/>
            <person name="Zhan B."/>
            <person name="Aroian R.V."/>
            <person name="Pafco B."/>
            <person name="Schwarz E.M."/>
        </authorList>
    </citation>
    <scope>NUCLEOTIDE SEQUENCE [LARGE SCALE GENOMIC DNA]</scope>
    <source>
        <strain evidence="4 5">Aroian</strain>
        <tissue evidence="4">Whole animal</tissue>
    </source>
</reference>
<dbReference type="InterPro" id="IPR036873">
    <property type="entry name" value="Rhodanese-like_dom_sf"/>
</dbReference>
<evidence type="ECO:0000256" key="1">
    <source>
        <dbReference type="ARBA" id="ARBA00022468"/>
    </source>
</evidence>
<dbReference type="InterPro" id="IPR001763">
    <property type="entry name" value="Rhodanese-like_dom"/>
</dbReference>
<dbReference type="SUPFAM" id="SSF52821">
    <property type="entry name" value="Rhodanese/Cell cycle control phosphatase"/>
    <property type="match status" value="1"/>
</dbReference>
<evidence type="ECO:0000313" key="5">
    <source>
        <dbReference type="Proteomes" id="UP001303046"/>
    </source>
</evidence>
<protein>
    <recommendedName>
        <fullName evidence="6">TBC domain protein</fullName>
    </recommendedName>
</protein>
<dbReference type="SMART" id="SM00220">
    <property type="entry name" value="S_TKc"/>
    <property type="match status" value="1"/>
</dbReference>
<gene>
    <name evidence="4" type="primary">Necator_chrX.g26196</name>
    <name evidence="4" type="ORF">RB195_026030</name>
</gene>
<dbReference type="Gene3D" id="1.10.472.80">
    <property type="entry name" value="Ypt/Rab-GAP domain of gyp1p, domain 3"/>
    <property type="match status" value="1"/>
</dbReference>
<sequence length="874" mass="98167">MANTACYLPFLLDLSDHCAIPASTLLVNNATLKVENLPYTYGFFLSVSKMTLLGSAGFGAVVLLGIEEGRRTCANGLPVIPSSIRMLGRFEKIKSIRHPSLCTYIELVRCTLVPNAVILICEHHDMSLSALLSTRRLTIGEIFHITWHIVEGIAVLHDEGICVGILNSDSILIPEKKRDGLLDVRITQYAVSYISKDGADIQGALAHGFSIAPEQLIIGTSSCGTTFKADVWAIGIVLLEMATGVLLRDVWSLKQYMTVLKCSMGRAERGSLFPPILKALQSASSKTRDVLELHEKLVEIIERCLSLLPSHRPSVSELLLAIPPVEQNGDSTYFESVECLSGRIAASNSRKDWVLREMAVEDAFFLWRLCGSSAEAILVRNNIITLRHPLLTNPSIVVEDLRMFGNDETRKFFVKPGVVMLPDKNVREKLMSVPSMDVFLRSFLAAPGSTINHDDNLSVIVKEKDMVYQASRMRLISHLLNSRFYKLPELLSSVASDVPPMRRADVWCALLDIRSSDELNFFQWNTIAVHVSDRQLDVDIPRCHQYEELMTSPAAHYCLRRLLKAWLVSHSQYVYWQGCDSLAAPFLLLNFNSLSTALACLTAFIKKYLNNFFLKDNSAIIQEQLAVFNHLLAFVDAKLYTRLASMDFYPELFAIPWFLTCFAHVLPIYKLFHVWDQLLQRDSSFPLFIVEASFNDAILLFSDLPDLSMEVVVADSIAYYDRVPPSCAFRSHSIPNDCKSPPPRGLPCSLQSLHYQELKKWHCPRISREEFAWRVSDQLIVAIDIRPQIEFGRGCVLRSINYPNVSDLSLLNIAEPLRVAQRNQHPICIIGGKDVEITRKFSGDLVSMGIDGVCVLDEGFEAIRHDTSLIHVPH</sequence>
<dbReference type="PANTHER" id="PTHR22957:SF168">
    <property type="entry name" value="TBC DOMAIN-CONTAINING PROTEIN KINASE-LIKE PROTEIN"/>
    <property type="match status" value="1"/>
</dbReference>
<feature type="domain" description="Rab-GAP TBC" evidence="3">
    <location>
        <begin position="497"/>
        <end position="682"/>
    </location>
</feature>
<dbReference type="Pfam" id="PF00566">
    <property type="entry name" value="RabGAP-TBC"/>
    <property type="match status" value="1"/>
</dbReference>
<proteinExistence type="predicted"/>
<dbReference type="Pfam" id="PF00069">
    <property type="entry name" value="Pkinase"/>
    <property type="match status" value="1"/>
</dbReference>
<evidence type="ECO:0008006" key="6">
    <source>
        <dbReference type="Google" id="ProtNLM"/>
    </source>
</evidence>
<dbReference type="InterPro" id="IPR000195">
    <property type="entry name" value="Rab-GAP-TBC_dom"/>
</dbReference>
<dbReference type="SUPFAM" id="SSF56112">
    <property type="entry name" value="Protein kinase-like (PK-like)"/>
    <property type="match status" value="1"/>
</dbReference>
<dbReference type="PROSITE" id="PS50011">
    <property type="entry name" value="PROTEIN_KINASE_DOM"/>
    <property type="match status" value="1"/>
</dbReference>
<dbReference type="PANTHER" id="PTHR22957">
    <property type="entry name" value="TBC1 DOMAIN FAMILY MEMBER GTPASE-ACTIVATING PROTEIN"/>
    <property type="match status" value="1"/>
</dbReference>
<comment type="caution">
    <text evidence="4">The sequence shown here is derived from an EMBL/GenBank/DDBJ whole genome shotgun (WGS) entry which is preliminary data.</text>
</comment>
<evidence type="ECO:0000259" key="2">
    <source>
        <dbReference type="PROSITE" id="PS50011"/>
    </source>
</evidence>
<dbReference type="Gene3D" id="1.10.510.10">
    <property type="entry name" value="Transferase(Phosphotransferase) domain 1"/>
    <property type="match status" value="1"/>
</dbReference>
<dbReference type="Gene3D" id="1.10.8.270">
    <property type="entry name" value="putative rabgap domain of human tbc1 domain family member 14 like domains"/>
    <property type="match status" value="1"/>
</dbReference>
<dbReference type="Pfam" id="PF00581">
    <property type="entry name" value="Rhodanese"/>
    <property type="match status" value="1"/>
</dbReference>
<feature type="domain" description="Protein kinase" evidence="2">
    <location>
        <begin position="47"/>
        <end position="334"/>
    </location>
</feature>
<evidence type="ECO:0000259" key="3">
    <source>
        <dbReference type="PROSITE" id="PS50086"/>
    </source>
</evidence>
<dbReference type="InterPro" id="IPR000719">
    <property type="entry name" value="Prot_kinase_dom"/>
</dbReference>
<keyword evidence="1" id="KW-0343">GTPase activation</keyword>
<dbReference type="PROSITE" id="PS50086">
    <property type="entry name" value="TBC_RABGAP"/>
    <property type="match status" value="1"/>
</dbReference>
<organism evidence="4 5">
    <name type="scientific">Necator americanus</name>
    <name type="common">Human hookworm</name>
    <dbReference type="NCBI Taxonomy" id="51031"/>
    <lineage>
        <taxon>Eukaryota</taxon>
        <taxon>Metazoa</taxon>
        <taxon>Ecdysozoa</taxon>
        <taxon>Nematoda</taxon>
        <taxon>Chromadorea</taxon>
        <taxon>Rhabditida</taxon>
        <taxon>Rhabditina</taxon>
        <taxon>Rhabditomorpha</taxon>
        <taxon>Strongyloidea</taxon>
        <taxon>Ancylostomatidae</taxon>
        <taxon>Bunostominae</taxon>
        <taxon>Necator</taxon>
    </lineage>
</organism>